<dbReference type="Proteomes" id="UP000034705">
    <property type="component" value="Unassembled WGS sequence"/>
</dbReference>
<feature type="domain" description="DAGKc" evidence="1">
    <location>
        <begin position="42"/>
        <end position="127"/>
    </location>
</feature>
<gene>
    <name evidence="2" type="ORF">UX45_C0026G0009</name>
</gene>
<evidence type="ECO:0000259" key="1">
    <source>
        <dbReference type="PROSITE" id="PS50146"/>
    </source>
</evidence>
<dbReference type="InterPro" id="IPR016064">
    <property type="entry name" value="NAD/diacylglycerol_kinase_sf"/>
</dbReference>
<dbReference type="InterPro" id="IPR017438">
    <property type="entry name" value="ATP-NAD_kinase_N"/>
</dbReference>
<evidence type="ECO:0000313" key="2">
    <source>
        <dbReference type="EMBL" id="KKU31672.1"/>
    </source>
</evidence>
<accession>A0A0G1PGA1</accession>
<dbReference type="PROSITE" id="PS50146">
    <property type="entry name" value="DAGK"/>
    <property type="match status" value="1"/>
</dbReference>
<dbReference type="SUPFAM" id="SSF111331">
    <property type="entry name" value="NAD kinase/diacylglycerol kinase-like"/>
    <property type="match status" value="1"/>
</dbReference>
<evidence type="ECO:0000313" key="3">
    <source>
        <dbReference type="Proteomes" id="UP000034705"/>
    </source>
</evidence>
<dbReference type="Gene3D" id="3.40.50.10330">
    <property type="entry name" value="Probable inorganic polyphosphate/atp-NAD kinase, domain 1"/>
    <property type="match status" value="1"/>
</dbReference>
<dbReference type="GO" id="GO:0016301">
    <property type="term" value="F:kinase activity"/>
    <property type="evidence" value="ECO:0007669"/>
    <property type="project" value="InterPro"/>
</dbReference>
<dbReference type="InterPro" id="IPR001206">
    <property type="entry name" value="Diacylglycerol_kinase_cat_dom"/>
</dbReference>
<protein>
    <recommendedName>
        <fullName evidence="1">DAGKc domain-containing protein</fullName>
    </recommendedName>
</protein>
<name>A0A0G1PGA1_9BACT</name>
<reference evidence="2 3" key="1">
    <citation type="journal article" date="2015" name="Nature">
        <title>rRNA introns, odd ribosomes, and small enigmatic genomes across a large radiation of phyla.</title>
        <authorList>
            <person name="Brown C.T."/>
            <person name="Hug L.A."/>
            <person name="Thomas B.C."/>
            <person name="Sharon I."/>
            <person name="Castelle C.J."/>
            <person name="Singh A."/>
            <person name="Wilkins M.J."/>
            <person name="Williams K.H."/>
            <person name="Banfield J.F."/>
        </authorList>
    </citation>
    <scope>NUCLEOTIDE SEQUENCE [LARGE SCALE GENOMIC DNA]</scope>
</reference>
<dbReference type="AlphaFoldDB" id="A0A0G1PGA1"/>
<organism evidence="2 3">
    <name type="scientific">Candidatus Uhrbacteria bacterium GW2011_GWF2_46_218</name>
    <dbReference type="NCBI Taxonomy" id="1619001"/>
    <lineage>
        <taxon>Bacteria</taxon>
        <taxon>Candidatus Uhriibacteriota</taxon>
    </lineage>
</organism>
<proteinExistence type="predicted"/>
<dbReference type="Pfam" id="PF00781">
    <property type="entry name" value="DAGK_cat"/>
    <property type="match status" value="1"/>
</dbReference>
<dbReference type="EMBL" id="LCMG01000026">
    <property type="protein sequence ID" value="KKU31672.1"/>
    <property type="molecule type" value="Genomic_DNA"/>
</dbReference>
<sequence>MYYYIYDDFIQDKRFEKDLQEVENRLTDLGIAGRIARLALFRDAEEMVRDEVSRGGISTVVIVGNDESVRKVLNVITESHVVFGMIPLGSKNSLAEILGVPVGVAACDILSARIIETIDVGTINGRRFMTGVSIPNFSAEISCEDRFRVYPQSEGSLEVWNLSRGYMNQTEIISNPCDGKLEAIIRTKTGGRGWLRRGGHQESVLPLSSFAIRSKDPIVAYADGTEMTGTRFDIGVEPMTLQVITGRNRQFCS</sequence>
<comment type="caution">
    <text evidence="2">The sequence shown here is derived from an EMBL/GenBank/DDBJ whole genome shotgun (WGS) entry which is preliminary data.</text>
</comment>